<dbReference type="GO" id="GO:0050660">
    <property type="term" value="F:flavin adenine dinucleotide binding"/>
    <property type="evidence" value="ECO:0007669"/>
    <property type="project" value="InterPro"/>
</dbReference>
<evidence type="ECO:0000259" key="6">
    <source>
        <dbReference type="Pfam" id="PF00441"/>
    </source>
</evidence>
<feature type="domain" description="Acyl-CoA dehydrogenase/oxidase N-terminal" evidence="7">
    <location>
        <begin position="5"/>
        <end position="95"/>
    </location>
</feature>
<dbReference type="InterPro" id="IPR036250">
    <property type="entry name" value="AcylCo_DH-like_C"/>
</dbReference>
<dbReference type="PANTHER" id="PTHR43884">
    <property type="entry name" value="ACYL-COA DEHYDROGENASE"/>
    <property type="match status" value="1"/>
</dbReference>
<feature type="domain" description="Acyl-CoA dehydrogenase/oxidase C-terminal" evidence="6">
    <location>
        <begin position="170"/>
        <end position="284"/>
    </location>
</feature>
<dbReference type="SUPFAM" id="SSF56645">
    <property type="entry name" value="Acyl-CoA dehydrogenase NM domain-like"/>
    <property type="match status" value="1"/>
</dbReference>
<keyword evidence="3" id="KW-0285">Flavoprotein</keyword>
<evidence type="ECO:0000256" key="5">
    <source>
        <dbReference type="ARBA" id="ARBA00023002"/>
    </source>
</evidence>
<dbReference type="SUPFAM" id="SSF47203">
    <property type="entry name" value="Acyl-CoA dehydrogenase C-terminal domain-like"/>
    <property type="match status" value="1"/>
</dbReference>
<evidence type="ECO:0000256" key="1">
    <source>
        <dbReference type="ARBA" id="ARBA00001974"/>
    </source>
</evidence>
<proteinExistence type="inferred from homology"/>
<protein>
    <submittedName>
        <fullName evidence="8">Acyl-CoA dehydrogenase family protein</fullName>
    </submittedName>
</protein>
<dbReference type="Pfam" id="PF02771">
    <property type="entry name" value="Acyl-CoA_dh_N"/>
    <property type="match status" value="1"/>
</dbReference>
<evidence type="ECO:0000313" key="9">
    <source>
        <dbReference type="Proteomes" id="UP001165565"/>
    </source>
</evidence>
<sequence>MSEIATMLTDAIERLLEARLDDSAMHAARTGIWPSDLWRALEEQGVPLALVPEDAGGFGVDPREALDLIRLFGRHAVPLPLGETMLANAALARAGLPLADGPAALVPIDGAVRIAWGRNCRTFVVETATGIARITDATLEHEATDLAGLPRDAMHFHAPERAAPIPGKLIEHGALVRALQCAGALDRVLELTVAHVSERVQFGRPLSKFQAIQQELAKLAGEVVAACAAADLAADAFIADPADATFAIAVARVRIGEAVGRANGIAHQLHGAIGFTAEHRLHLFTTSLWAWRDEFGGAAHWATRLGDRALAAGKEGFWPMVTAA</sequence>
<dbReference type="GO" id="GO:0003995">
    <property type="term" value="F:acyl-CoA dehydrogenase activity"/>
    <property type="evidence" value="ECO:0007669"/>
    <property type="project" value="TreeGrafter"/>
</dbReference>
<evidence type="ECO:0000256" key="3">
    <source>
        <dbReference type="ARBA" id="ARBA00022630"/>
    </source>
</evidence>
<keyword evidence="9" id="KW-1185">Reference proteome</keyword>
<reference evidence="8" key="1">
    <citation type="submission" date="2022-06" db="EMBL/GenBank/DDBJ databases">
        <title>Sphingomonas sp. nov. isolated from rhizosphere soil of tomato.</title>
        <authorList>
            <person name="Dong H."/>
            <person name="Gao R."/>
        </authorList>
    </citation>
    <scope>NUCLEOTIDE SEQUENCE</scope>
    <source>
        <strain evidence="8">MMSM24</strain>
    </source>
</reference>
<evidence type="ECO:0000256" key="2">
    <source>
        <dbReference type="ARBA" id="ARBA00009347"/>
    </source>
</evidence>
<comment type="caution">
    <text evidence="8">The sequence shown here is derived from an EMBL/GenBank/DDBJ whole genome shotgun (WGS) entry which is preliminary data.</text>
</comment>
<gene>
    <name evidence="8" type="ORF">NEE01_06945</name>
</gene>
<dbReference type="InterPro" id="IPR009100">
    <property type="entry name" value="AcylCoA_DH/oxidase_NM_dom_sf"/>
</dbReference>
<evidence type="ECO:0000256" key="4">
    <source>
        <dbReference type="ARBA" id="ARBA00022827"/>
    </source>
</evidence>
<keyword evidence="4" id="KW-0274">FAD</keyword>
<organism evidence="8 9">
    <name type="scientific">Sphingomonas lycopersici</name>
    <dbReference type="NCBI Taxonomy" id="2951807"/>
    <lineage>
        <taxon>Bacteria</taxon>
        <taxon>Pseudomonadati</taxon>
        <taxon>Pseudomonadota</taxon>
        <taxon>Alphaproteobacteria</taxon>
        <taxon>Sphingomonadales</taxon>
        <taxon>Sphingomonadaceae</taxon>
        <taxon>Sphingomonas</taxon>
    </lineage>
</organism>
<keyword evidence="5" id="KW-0560">Oxidoreductase</keyword>
<dbReference type="InterPro" id="IPR009075">
    <property type="entry name" value="AcylCo_DH/oxidase_C"/>
</dbReference>
<dbReference type="InterPro" id="IPR037069">
    <property type="entry name" value="AcylCoA_DH/ox_N_sf"/>
</dbReference>
<comment type="cofactor">
    <cofactor evidence="1">
        <name>FAD</name>
        <dbReference type="ChEBI" id="CHEBI:57692"/>
    </cofactor>
</comment>
<evidence type="ECO:0000313" key="8">
    <source>
        <dbReference type="EMBL" id="MCW6534520.1"/>
    </source>
</evidence>
<name>A0AA41Z6N8_9SPHN</name>
<dbReference type="EMBL" id="JANFAV010000003">
    <property type="protein sequence ID" value="MCW6534520.1"/>
    <property type="molecule type" value="Genomic_DNA"/>
</dbReference>
<accession>A0AA41Z6N8</accession>
<dbReference type="AlphaFoldDB" id="A0AA41Z6N8"/>
<dbReference type="Proteomes" id="UP001165565">
    <property type="component" value="Unassembled WGS sequence"/>
</dbReference>
<dbReference type="Gene3D" id="1.20.140.10">
    <property type="entry name" value="Butyryl-CoA Dehydrogenase, subunit A, domain 3"/>
    <property type="match status" value="1"/>
</dbReference>
<dbReference type="InterPro" id="IPR013786">
    <property type="entry name" value="AcylCoA_DH/ox_N"/>
</dbReference>
<dbReference type="RefSeq" id="WP_265268402.1">
    <property type="nucleotide sequence ID" value="NZ_JANFAV010000003.1"/>
</dbReference>
<evidence type="ECO:0000259" key="7">
    <source>
        <dbReference type="Pfam" id="PF02771"/>
    </source>
</evidence>
<dbReference type="PANTHER" id="PTHR43884:SF20">
    <property type="entry name" value="ACYL-COA DEHYDROGENASE FADE28"/>
    <property type="match status" value="1"/>
</dbReference>
<dbReference type="Pfam" id="PF00441">
    <property type="entry name" value="Acyl-CoA_dh_1"/>
    <property type="match status" value="1"/>
</dbReference>
<comment type="similarity">
    <text evidence="2">Belongs to the acyl-CoA dehydrogenase family.</text>
</comment>
<dbReference type="Gene3D" id="1.10.540.10">
    <property type="entry name" value="Acyl-CoA dehydrogenase/oxidase, N-terminal domain"/>
    <property type="match status" value="1"/>
</dbReference>